<protein>
    <submittedName>
        <fullName evidence="2">Uncharacterized protein</fullName>
    </submittedName>
</protein>
<dbReference type="EMBL" id="MDDG01000007">
    <property type="protein sequence ID" value="OQE39350.1"/>
    <property type="molecule type" value="Genomic_DNA"/>
</dbReference>
<name>A0A1V6ULP6_9EURO</name>
<feature type="region of interest" description="Disordered" evidence="1">
    <location>
        <begin position="1"/>
        <end position="67"/>
    </location>
</feature>
<feature type="compositionally biased region" description="Low complexity" evidence="1">
    <location>
        <begin position="1"/>
        <end position="12"/>
    </location>
</feature>
<evidence type="ECO:0000313" key="3">
    <source>
        <dbReference type="Proteomes" id="UP000191500"/>
    </source>
</evidence>
<comment type="caution">
    <text evidence="2">The sequence shown here is derived from an EMBL/GenBank/DDBJ whole genome shotgun (WGS) entry which is preliminary data.</text>
</comment>
<proteinExistence type="predicted"/>
<feature type="compositionally biased region" description="Polar residues" evidence="1">
    <location>
        <begin position="24"/>
        <end position="33"/>
    </location>
</feature>
<evidence type="ECO:0000313" key="2">
    <source>
        <dbReference type="EMBL" id="OQE39350.1"/>
    </source>
</evidence>
<evidence type="ECO:0000256" key="1">
    <source>
        <dbReference type="SAM" id="MobiDB-lite"/>
    </source>
</evidence>
<reference evidence="3" key="1">
    <citation type="journal article" date="2017" name="Nat. Microbiol.">
        <title>Global analysis of biosynthetic gene clusters reveals vast potential of secondary metabolite production in Penicillium species.</title>
        <authorList>
            <person name="Nielsen J.C."/>
            <person name="Grijseels S."/>
            <person name="Prigent S."/>
            <person name="Ji B."/>
            <person name="Dainat J."/>
            <person name="Nielsen K.F."/>
            <person name="Frisvad J.C."/>
            <person name="Workman M."/>
            <person name="Nielsen J."/>
        </authorList>
    </citation>
    <scope>NUCLEOTIDE SEQUENCE [LARGE SCALE GENOMIC DNA]</scope>
    <source>
        <strain evidence="3">IBT 31321</strain>
    </source>
</reference>
<organism evidence="2 3">
    <name type="scientific">Penicillium coprophilum</name>
    <dbReference type="NCBI Taxonomy" id="36646"/>
    <lineage>
        <taxon>Eukaryota</taxon>
        <taxon>Fungi</taxon>
        <taxon>Dikarya</taxon>
        <taxon>Ascomycota</taxon>
        <taxon>Pezizomycotina</taxon>
        <taxon>Eurotiomycetes</taxon>
        <taxon>Eurotiomycetidae</taxon>
        <taxon>Eurotiales</taxon>
        <taxon>Aspergillaceae</taxon>
        <taxon>Penicillium</taxon>
    </lineage>
</organism>
<sequence length="83" mass="9407">MSSRPRSMSRSSNESDRERNQESVNYTDHSVVTNRGAPARHSRRQRSEYRSWNRASDRPTKGTTGSKFGFGVIAIYWAILSAG</sequence>
<gene>
    <name evidence="2" type="ORF">PENCOP_c007G02152</name>
</gene>
<feature type="compositionally biased region" description="Basic and acidic residues" evidence="1">
    <location>
        <begin position="45"/>
        <end position="60"/>
    </location>
</feature>
<keyword evidence="3" id="KW-1185">Reference proteome</keyword>
<dbReference type="AlphaFoldDB" id="A0A1V6ULP6"/>
<accession>A0A1V6ULP6</accession>
<dbReference type="Proteomes" id="UP000191500">
    <property type="component" value="Unassembled WGS sequence"/>
</dbReference>